<gene>
    <name evidence="1" type="ORF">PHYPA_014114</name>
</gene>
<dbReference type="EMBL" id="ABEU02000010">
    <property type="protein sequence ID" value="PNR46994.1"/>
    <property type="molecule type" value="Genomic_DNA"/>
</dbReference>
<dbReference type="EnsemblPlants" id="Pp3c10_19520V3.2">
    <property type="protein sequence ID" value="Pp3c10_19520V3.2"/>
    <property type="gene ID" value="Pp3c10_19520"/>
</dbReference>
<evidence type="ECO:0000313" key="2">
    <source>
        <dbReference type="EnsemblPlants" id="Pp3c10_19520V3.1"/>
    </source>
</evidence>
<keyword evidence="3" id="KW-1185">Reference proteome</keyword>
<reference evidence="1 3" key="2">
    <citation type="journal article" date="2018" name="Plant J.">
        <title>The Physcomitrella patens chromosome-scale assembly reveals moss genome structure and evolution.</title>
        <authorList>
            <person name="Lang D."/>
            <person name="Ullrich K.K."/>
            <person name="Murat F."/>
            <person name="Fuchs J."/>
            <person name="Jenkins J."/>
            <person name="Haas F.B."/>
            <person name="Piednoel M."/>
            <person name="Gundlach H."/>
            <person name="Van Bel M."/>
            <person name="Meyberg R."/>
            <person name="Vives C."/>
            <person name="Morata J."/>
            <person name="Symeonidi A."/>
            <person name="Hiss M."/>
            <person name="Muchero W."/>
            <person name="Kamisugi Y."/>
            <person name="Saleh O."/>
            <person name="Blanc G."/>
            <person name="Decker E.L."/>
            <person name="van Gessel N."/>
            <person name="Grimwood J."/>
            <person name="Hayes R.D."/>
            <person name="Graham S.W."/>
            <person name="Gunter L.E."/>
            <person name="McDaniel S.F."/>
            <person name="Hoernstein S.N.W."/>
            <person name="Larsson A."/>
            <person name="Li F.W."/>
            <person name="Perroud P.F."/>
            <person name="Phillips J."/>
            <person name="Ranjan P."/>
            <person name="Rokshar D.S."/>
            <person name="Rothfels C.J."/>
            <person name="Schneider L."/>
            <person name="Shu S."/>
            <person name="Stevenson D.W."/>
            <person name="Thummler F."/>
            <person name="Tillich M."/>
            <person name="Villarreal Aguilar J.C."/>
            <person name="Widiez T."/>
            <person name="Wong G.K."/>
            <person name="Wymore A."/>
            <person name="Zhang Y."/>
            <person name="Zimmer A.D."/>
            <person name="Quatrano R.S."/>
            <person name="Mayer K.F.X."/>
            <person name="Goodstein D."/>
            <person name="Casacuberta J.M."/>
            <person name="Vandepoele K."/>
            <person name="Reski R."/>
            <person name="Cuming A.C."/>
            <person name="Tuskan G.A."/>
            <person name="Maumus F."/>
            <person name="Salse J."/>
            <person name="Schmutz J."/>
            <person name="Rensing S.A."/>
        </authorList>
    </citation>
    <scope>NUCLEOTIDE SEQUENCE [LARGE SCALE GENOMIC DNA]</scope>
    <source>
        <strain evidence="2 3">cv. Gransden 2004</strain>
    </source>
</reference>
<dbReference type="InParanoid" id="A0A2K1JZN8"/>
<name>A0A2K1JZN8_PHYPA</name>
<dbReference type="EnsemblPlants" id="Pp3c10_19520V3.1">
    <property type="protein sequence ID" value="Pp3c10_19520V3.1"/>
    <property type="gene ID" value="Pp3c10_19520"/>
</dbReference>
<accession>A0A2K1JZN8</accession>
<protein>
    <submittedName>
        <fullName evidence="1 2">Uncharacterized protein</fullName>
    </submittedName>
</protein>
<dbReference type="Gramene" id="Pp3c10_19520V3.2">
    <property type="protein sequence ID" value="Pp3c10_19520V3.2"/>
    <property type="gene ID" value="Pp3c10_19520"/>
</dbReference>
<dbReference type="Gramene" id="Pp3c10_19520V3.1">
    <property type="protein sequence ID" value="Pp3c10_19520V3.1"/>
    <property type="gene ID" value="Pp3c10_19520"/>
</dbReference>
<evidence type="ECO:0000313" key="3">
    <source>
        <dbReference type="Proteomes" id="UP000006727"/>
    </source>
</evidence>
<organism evidence="1">
    <name type="scientific">Physcomitrium patens</name>
    <name type="common">Spreading-leaved earth moss</name>
    <name type="synonym">Physcomitrella patens</name>
    <dbReference type="NCBI Taxonomy" id="3218"/>
    <lineage>
        <taxon>Eukaryota</taxon>
        <taxon>Viridiplantae</taxon>
        <taxon>Streptophyta</taxon>
        <taxon>Embryophyta</taxon>
        <taxon>Bryophyta</taxon>
        <taxon>Bryophytina</taxon>
        <taxon>Bryopsida</taxon>
        <taxon>Funariidae</taxon>
        <taxon>Funariales</taxon>
        <taxon>Funariaceae</taxon>
        <taxon>Physcomitrium</taxon>
    </lineage>
</organism>
<dbReference type="Proteomes" id="UP000006727">
    <property type="component" value="Chromosome 10"/>
</dbReference>
<evidence type="ECO:0000313" key="1">
    <source>
        <dbReference type="EMBL" id="PNR46994.1"/>
    </source>
</evidence>
<dbReference type="AlphaFoldDB" id="A0A2K1JZN8"/>
<sequence length="47" mass="5612">MYNSKSNMKRYRADAGWEYQLESISKDFNYQLVCGCQHCDRAVILYI</sequence>
<reference evidence="1 3" key="1">
    <citation type="journal article" date="2008" name="Science">
        <title>The Physcomitrella genome reveals evolutionary insights into the conquest of land by plants.</title>
        <authorList>
            <person name="Rensing S."/>
            <person name="Lang D."/>
            <person name="Zimmer A."/>
            <person name="Terry A."/>
            <person name="Salamov A."/>
            <person name="Shapiro H."/>
            <person name="Nishiyama T."/>
            <person name="Perroud P.-F."/>
            <person name="Lindquist E."/>
            <person name="Kamisugi Y."/>
            <person name="Tanahashi T."/>
            <person name="Sakakibara K."/>
            <person name="Fujita T."/>
            <person name="Oishi K."/>
            <person name="Shin-I T."/>
            <person name="Kuroki Y."/>
            <person name="Toyoda A."/>
            <person name="Suzuki Y."/>
            <person name="Hashimoto A."/>
            <person name="Yamaguchi K."/>
            <person name="Sugano A."/>
            <person name="Kohara Y."/>
            <person name="Fujiyama A."/>
            <person name="Anterola A."/>
            <person name="Aoki S."/>
            <person name="Ashton N."/>
            <person name="Barbazuk W.B."/>
            <person name="Barker E."/>
            <person name="Bennetzen J."/>
            <person name="Bezanilla M."/>
            <person name="Blankenship R."/>
            <person name="Cho S.H."/>
            <person name="Dutcher S."/>
            <person name="Estelle M."/>
            <person name="Fawcett J.A."/>
            <person name="Gundlach H."/>
            <person name="Hanada K."/>
            <person name="Heyl A."/>
            <person name="Hicks K.A."/>
            <person name="Hugh J."/>
            <person name="Lohr M."/>
            <person name="Mayer K."/>
            <person name="Melkozernov A."/>
            <person name="Murata T."/>
            <person name="Nelson D."/>
            <person name="Pils B."/>
            <person name="Prigge M."/>
            <person name="Reiss B."/>
            <person name="Renner T."/>
            <person name="Rombauts S."/>
            <person name="Rushton P."/>
            <person name="Sanderfoot A."/>
            <person name="Schween G."/>
            <person name="Shiu S.-H."/>
            <person name="Stueber K."/>
            <person name="Theodoulou F.L."/>
            <person name="Tu H."/>
            <person name="Van de Peer Y."/>
            <person name="Verrier P.J."/>
            <person name="Waters E."/>
            <person name="Wood A."/>
            <person name="Yang L."/>
            <person name="Cove D."/>
            <person name="Cuming A."/>
            <person name="Hasebe M."/>
            <person name="Lucas S."/>
            <person name="Mishler D.B."/>
            <person name="Reski R."/>
            <person name="Grigoriev I."/>
            <person name="Quatrano R.S."/>
            <person name="Boore J.L."/>
        </authorList>
    </citation>
    <scope>NUCLEOTIDE SEQUENCE [LARGE SCALE GENOMIC DNA]</scope>
    <source>
        <strain evidence="2 3">cv. Gransden 2004</strain>
    </source>
</reference>
<reference evidence="2" key="3">
    <citation type="submission" date="2020-12" db="UniProtKB">
        <authorList>
            <consortium name="EnsemblPlants"/>
        </authorList>
    </citation>
    <scope>IDENTIFICATION</scope>
</reference>
<proteinExistence type="predicted"/>